<keyword evidence="3" id="KW-1185">Reference proteome</keyword>
<sequence>MAGDEKNNKVGRRWIEDGGDDEQQEGEYGCCSEWQAKGRRGGFNSKGRGFHQSSSFKSMNQSASSGIGNVNFKANSTAIPPKSNGQGTATINNGENLHMLQETTRL</sequence>
<organism evidence="2 3">
    <name type="scientific">Protea cynaroides</name>
    <dbReference type="NCBI Taxonomy" id="273540"/>
    <lineage>
        <taxon>Eukaryota</taxon>
        <taxon>Viridiplantae</taxon>
        <taxon>Streptophyta</taxon>
        <taxon>Embryophyta</taxon>
        <taxon>Tracheophyta</taxon>
        <taxon>Spermatophyta</taxon>
        <taxon>Magnoliopsida</taxon>
        <taxon>Proteales</taxon>
        <taxon>Proteaceae</taxon>
        <taxon>Protea</taxon>
    </lineage>
</organism>
<dbReference type="AlphaFoldDB" id="A0A9Q0KU84"/>
<feature type="region of interest" description="Disordered" evidence="1">
    <location>
        <begin position="1"/>
        <end position="106"/>
    </location>
</feature>
<name>A0A9Q0KU84_9MAGN</name>
<reference evidence="2" key="1">
    <citation type="journal article" date="2023" name="Plant J.">
        <title>The genome of the king protea, Protea cynaroides.</title>
        <authorList>
            <person name="Chang J."/>
            <person name="Duong T.A."/>
            <person name="Schoeman C."/>
            <person name="Ma X."/>
            <person name="Roodt D."/>
            <person name="Barker N."/>
            <person name="Li Z."/>
            <person name="Van de Peer Y."/>
            <person name="Mizrachi E."/>
        </authorList>
    </citation>
    <scope>NUCLEOTIDE SEQUENCE</scope>
    <source>
        <tissue evidence="2">Young leaves</tissue>
    </source>
</reference>
<evidence type="ECO:0000256" key="1">
    <source>
        <dbReference type="SAM" id="MobiDB-lite"/>
    </source>
</evidence>
<protein>
    <submittedName>
        <fullName evidence="2">Uncharacterized protein</fullName>
    </submittedName>
</protein>
<feature type="compositionally biased region" description="Polar residues" evidence="1">
    <location>
        <begin position="51"/>
        <end position="106"/>
    </location>
</feature>
<comment type="caution">
    <text evidence="2">The sequence shown here is derived from an EMBL/GenBank/DDBJ whole genome shotgun (WGS) entry which is preliminary data.</text>
</comment>
<dbReference type="EMBL" id="JAMYWD010000003">
    <property type="protein sequence ID" value="KAJ4976699.1"/>
    <property type="molecule type" value="Genomic_DNA"/>
</dbReference>
<evidence type="ECO:0000313" key="3">
    <source>
        <dbReference type="Proteomes" id="UP001141806"/>
    </source>
</evidence>
<dbReference type="Proteomes" id="UP001141806">
    <property type="component" value="Unassembled WGS sequence"/>
</dbReference>
<proteinExistence type="predicted"/>
<evidence type="ECO:0000313" key="2">
    <source>
        <dbReference type="EMBL" id="KAJ4976699.1"/>
    </source>
</evidence>
<feature type="compositionally biased region" description="Basic and acidic residues" evidence="1">
    <location>
        <begin position="1"/>
        <end position="16"/>
    </location>
</feature>
<accession>A0A9Q0KU84</accession>
<gene>
    <name evidence="2" type="ORF">NE237_001805</name>
</gene>